<proteinExistence type="predicted"/>
<evidence type="ECO:0000313" key="2">
    <source>
        <dbReference type="EMBL" id="VDI08978.1"/>
    </source>
</evidence>
<dbReference type="OrthoDB" id="6130069at2759"/>
<feature type="compositionally biased region" description="Low complexity" evidence="1">
    <location>
        <begin position="214"/>
        <end position="225"/>
    </location>
</feature>
<protein>
    <submittedName>
        <fullName evidence="2">Uncharacterized protein</fullName>
    </submittedName>
</protein>
<reference evidence="2" key="1">
    <citation type="submission" date="2018-11" db="EMBL/GenBank/DDBJ databases">
        <authorList>
            <person name="Alioto T."/>
            <person name="Alioto T."/>
        </authorList>
    </citation>
    <scope>NUCLEOTIDE SEQUENCE</scope>
</reference>
<accession>A0A8B6CQS2</accession>
<gene>
    <name evidence="2" type="ORF">MGAL_10B029109</name>
</gene>
<sequence>MTRRLTNALWYPGYSIQLSRTFSSVDFECKNLSNNQYYLRGTSTFDVFSNIYRPHICLEFYNLTSDKYYYHVATDIQSAINDIIYIDKDVNLVTHGDVCNRQTPFEEGSYVMLIKYGASDTSLAVECPNDISKNFDNVKFSSSDGNYSCSGTLDTFTDRLKMNYTYNSCENRLTFSDDGVWRCLYNIHVDSTTYLAALNTDAVLVTGPTDTLVTENTTENTTQGPTDPPVTDNSPANTTQDYGLDMITLLAVNVTIEGKKHPGLRLDDDRRVEVGLYTP</sequence>
<evidence type="ECO:0000313" key="3">
    <source>
        <dbReference type="Proteomes" id="UP000596742"/>
    </source>
</evidence>
<comment type="caution">
    <text evidence="2">The sequence shown here is derived from an EMBL/GenBank/DDBJ whole genome shotgun (WGS) entry which is preliminary data.</text>
</comment>
<evidence type="ECO:0000256" key="1">
    <source>
        <dbReference type="SAM" id="MobiDB-lite"/>
    </source>
</evidence>
<feature type="region of interest" description="Disordered" evidence="1">
    <location>
        <begin position="214"/>
        <end position="238"/>
    </location>
</feature>
<dbReference type="EMBL" id="UYJE01002243">
    <property type="protein sequence ID" value="VDI08978.1"/>
    <property type="molecule type" value="Genomic_DNA"/>
</dbReference>
<organism evidence="2 3">
    <name type="scientific">Mytilus galloprovincialis</name>
    <name type="common">Mediterranean mussel</name>
    <dbReference type="NCBI Taxonomy" id="29158"/>
    <lineage>
        <taxon>Eukaryota</taxon>
        <taxon>Metazoa</taxon>
        <taxon>Spiralia</taxon>
        <taxon>Lophotrochozoa</taxon>
        <taxon>Mollusca</taxon>
        <taxon>Bivalvia</taxon>
        <taxon>Autobranchia</taxon>
        <taxon>Pteriomorphia</taxon>
        <taxon>Mytilida</taxon>
        <taxon>Mytiloidea</taxon>
        <taxon>Mytilidae</taxon>
        <taxon>Mytilinae</taxon>
        <taxon>Mytilus</taxon>
    </lineage>
</organism>
<keyword evidence="3" id="KW-1185">Reference proteome</keyword>
<dbReference type="Proteomes" id="UP000596742">
    <property type="component" value="Unassembled WGS sequence"/>
</dbReference>
<dbReference type="AlphaFoldDB" id="A0A8B6CQS2"/>
<name>A0A8B6CQS2_MYTGA</name>